<dbReference type="InterPro" id="IPR000792">
    <property type="entry name" value="Tscrpt_reg_LuxR_C"/>
</dbReference>
<protein>
    <submittedName>
        <fullName evidence="2">Transcriptional regulator, LuxR family</fullName>
    </submittedName>
</protein>
<dbReference type="GO" id="GO:0003677">
    <property type="term" value="F:DNA binding"/>
    <property type="evidence" value="ECO:0007669"/>
    <property type="project" value="InterPro"/>
</dbReference>
<dbReference type="InterPro" id="IPR036388">
    <property type="entry name" value="WH-like_DNA-bd_sf"/>
</dbReference>
<dbReference type="AlphaFoldDB" id="B1FI27"/>
<reference evidence="2 3" key="1">
    <citation type="submission" date="2008-03" db="EMBL/GenBank/DDBJ databases">
        <title>Sequencing of the draft genome and assembly of Burkholderia ambifaria IOP40-10.</title>
        <authorList>
            <consortium name="US DOE Joint Genome Institute (JGI-PGF)"/>
            <person name="Copeland A."/>
            <person name="Lucas S."/>
            <person name="Lapidus A."/>
            <person name="Glavina del Rio T."/>
            <person name="Dalin E."/>
            <person name="Tice H."/>
            <person name="Bruce D."/>
            <person name="Goodwin L."/>
            <person name="Pitluck S."/>
            <person name="Larimer F."/>
            <person name="Land M.L."/>
            <person name="Hauser L."/>
            <person name="Tiedje J."/>
            <person name="Richardson P."/>
        </authorList>
    </citation>
    <scope>NUCLEOTIDE SEQUENCE [LARGE SCALE GENOMIC DNA]</scope>
    <source>
        <strain evidence="2 3">IOP40-10</strain>
    </source>
</reference>
<gene>
    <name evidence="2" type="ORF">BamIOP4010DRAFT_3687</name>
</gene>
<accession>B1FI27</accession>
<organism evidence="2 3">
    <name type="scientific">Burkholderia ambifaria IOP40-10</name>
    <dbReference type="NCBI Taxonomy" id="396596"/>
    <lineage>
        <taxon>Bacteria</taxon>
        <taxon>Pseudomonadati</taxon>
        <taxon>Pseudomonadota</taxon>
        <taxon>Betaproteobacteria</taxon>
        <taxon>Burkholderiales</taxon>
        <taxon>Burkholderiaceae</taxon>
        <taxon>Burkholderia</taxon>
        <taxon>Burkholderia cepacia complex</taxon>
    </lineage>
</organism>
<dbReference type="EMBL" id="ABLC01000098">
    <property type="protein sequence ID" value="EDT02816.1"/>
    <property type="molecule type" value="Genomic_DNA"/>
</dbReference>
<comment type="caution">
    <text evidence="2">The sequence shown here is derived from an EMBL/GenBank/DDBJ whole genome shotgun (WGS) entry which is preliminary data.</text>
</comment>
<feature type="domain" description="HTH luxR-type" evidence="1">
    <location>
        <begin position="367"/>
        <end position="432"/>
    </location>
</feature>
<proteinExistence type="predicted"/>
<evidence type="ECO:0000313" key="2">
    <source>
        <dbReference type="EMBL" id="EDT02816.1"/>
    </source>
</evidence>
<dbReference type="SMART" id="SM00421">
    <property type="entry name" value="HTH_LUXR"/>
    <property type="match status" value="1"/>
</dbReference>
<dbReference type="Proteomes" id="UP000005463">
    <property type="component" value="Unassembled WGS sequence"/>
</dbReference>
<dbReference type="Gene3D" id="1.10.10.10">
    <property type="entry name" value="Winged helix-like DNA-binding domain superfamily/Winged helix DNA-binding domain"/>
    <property type="match status" value="1"/>
</dbReference>
<dbReference type="PATRIC" id="fig|396596.7.peg.3920"/>
<dbReference type="InterPro" id="IPR016032">
    <property type="entry name" value="Sig_transdc_resp-reg_C-effctor"/>
</dbReference>
<dbReference type="SUPFAM" id="SSF46894">
    <property type="entry name" value="C-terminal effector domain of the bipartite response regulators"/>
    <property type="match status" value="1"/>
</dbReference>
<evidence type="ECO:0000313" key="3">
    <source>
        <dbReference type="Proteomes" id="UP000005463"/>
    </source>
</evidence>
<evidence type="ECO:0000259" key="1">
    <source>
        <dbReference type="PROSITE" id="PS50043"/>
    </source>
</evidence>
<name>B1FI27_9BURK</name>
<dbReference type="GO" id="GO:0006355">
    <property type="term" value="P:regulation of DNA-templated transcription"/>
    <property type="evidence" value="ECO:0007669"/>
    <property type="project" value="InterPro"/>
</dbReference>
<dbReference type="PROSITE" id="PS50043">
    <property type="entry name" value="HTH_LUXR_2"/>
    <property type="match status" value="1"/>
</dbReference>
<sequence>MAKAPHSVNVPMTPELRRGLIMAARMNRTDNKLHGGWSVLMETRWAPQESQSTSEEADIGVADFSELMARIYQGPLETPPWAGALELVRRLLQANYVTLILRAAASDRRAPLSVHASEFGPVVPGDGEASYNNYYYSLDPFVGLPADRVVTVDDVFGDTGWLSSELYKQFLKPQDVRYILGADLRAPSGVECRFRVCRNHASKQFSARDKAICALLLPHLKRAVELHSRLDTAEVERSIYANAINRMQIGTITLDENGTIIDLNSVADEILKQNNGLTIARGTIEATDAQENRTLKRLIRHAVMGHHGTAAATVEAMPITRSFDKPRLGLLVRTVLLSDWSEDNKRRPAVTLFLRDPDRKPQGAQEIIRKLFDLTPAETSLALLLTNGLTLEEAAEESGISKNTARTHLRAIFSKTGVTRQATLVRILLGSVVPLG</sequence>